<sequence length="94" mass="9928">MNDVVETEPDAEWGTCTLRFDPDEPDALVTAVVEATARASGTDPLAMAPLTDTIDPEALGQLVRTTSADSVITFDYYGHEVTVRGDGLVTAAEA</sequence>
<keyword evidence="3" id="KW-1185">Reference proteome</keyword>
<evidence type="ECO:0000259" key="1">
    <source>
        <dbReference type="Pfam" id="PF18545"/>
    </source>
</evidence>
<dbReference type="AlphaFoldDB" id="A0ABD5WVD8"/>
<dbReference type="GeneID" id="79269652"/>
<dbReference type="Pfam" id="PF18545">
    <property type="entry name" value="HalOD1"/>
    <property type="match status" value="1"/>
</dbReference>
<proteinExistence type="predicted"/>
<dbReference type="EMBL" id="JBHTAG010000002">
    <property type="protein sequence ID" value="MFC7096458.1"/>
    <property type="molecule type" value="Genomic_DNA"/>
</dbReference>
<feature type="domain" description="Halobacterial output" evidence="1">
    <location>
        <begin position="26"/>
        <end position="90"/>
    </location>
</feature>
<comment type="caution">
    <text evidence="2">The sequence shown here is derived from an EMBL/GenBank/DDBJ whole genome shotgun (WGS) entry which is preliminary data.</text>
</comment>
<evidence type="ECO:0000313" key="2">
    <source>
        <dbReference type="EMBL" id="MFC7096458.1"/>
    </source>
</evidence>
<dbReference type="Proteomes" id="UP001596388">
    <property type="component" value="Unassembled WGS sequence"/>
</dbReference>
<gene>
    <name evidence="2" type="ORF">ACFQKD_04005</name>
</gene>
<dbReference type="RefSeq" id="WP_276239070.1">
    <property type="nucleotide sequence ID" value="NZ_CP119989.1"/>
</dbReference>
<evidence type="ECO:0000313" key="3">
    <source>
        <dbReference type="Proteomes" id="UP001596388"/>
    </source>
</evidence>
<dbReference type="InterPro" id="IPR040624">
    <property type="entry name" value="HalOD1"/>
</dbReference>
<organism evidence="2 3">
    <name type="scientific">Halobaculum marinum</name>
    <dbReference type="NCBI Taxonomy" id="3031996"/>
    <lineage>
        <taxon>Archaea</taxon>
        <taxon>Methanobacteriati</taxon>
        <taxon>Methanobacteriota</taxon>
        <taxon>Stenosarchaea group</taxon>
        <taxon>Halobacteria</taxon>
        <taxon>Halobacteriales</taxon>
        <taxon>Haloferacaceae</taxon>
        <taxon>Halobaculum</taxon>
    </lineage>
</organism>
<name>A0ABD5WVD8_9EURY</name>
<accession>A0ABD5WVD8</accession>
<protein>
    <submittedName>
        <fullName evidence="2">HalOD1 output domain-containing protein</fullName>
    </submittedName>
</protein>
<reference evidence="2 3" key="1">
    <citation type="journal article" date="2019" name="Int. J. Syst. Evol. Microbiol.">
        <title>The Global Catalogue of Microorganisms (GCM) 10K type strain sequencing project: providing services to taxonomists for standard genome sequencing and annotation.</title>
        <authorList>
            <consortium name="The Broad Institute Genomics Platform"/>
            <consortium name="The Broad Institute Genome Sequencing Center for Infectious Disease"/>
            <person name="Wu L."/>
            <person name="Ma J."/>
        </authorList>
    </citation>
    <scope>NUCLEOTIDE SEQUENCE [LARGE SCALE GENOMIC DNA]</scope>
    <source>
        <strain evidence="2 3">DT55</strain>
    </source>
</reference>